<feature type="transmembrane region" description="Helical" evidence="6">
    <location>
        <begin position="330"/>
        <end position="354"/>
    </location>
</feature>
<evidence type="ECO:0000256" key="4">
    <source>
        <dbReference type="ARBA" id="ARBA00022989"/>
    </source>
</evidence>
<feature type="transmembrane region" description="Helical" evidence="6">
    <location>
        <begin position="178"/>
        <end position="200"/>
    </location>
</feature>
<keyword evidence="3 6" id="KW-0812">Transmembrane</keyword>
<sequence length="493" mass="51723">MRDALKQLRGESLVYGLGQFGGRAVQLLLVPVLTRVLAPAEYAVSELVVAYSQTAIFLLVLGMDAALARFFYGATDRAARIGMTSTSLWFRLALGLAVALVLLMLARPIAVSLLGNAVYTKYVAIGAATVPFTLLTLFANDVLRVTFQPDKFIAMNLLQTLVAVALALYLVVVRDIGVVGVLYGRLAADGCAALLGLLLLRHSIRFRFEGATLRRMLAFGLPLVPAAFAFGLMASLDRFFLLRSHTLADVGAYSVAMKFFAVATLAVSGFQLAYGPIAYARAAATGAAAGRMFARVFAGFAALMAVGGLAISAAAPLVLEWLVPPVYRDITVAVAWLAFAAAAYGAYTLAAIGVSLSLRTWWLAGTAGLAVVVDAVAQALLTPRFGVAGAAAATCCAYATAAVLTYRAAQHLYPLPYQGARAAMVLGAGLVLALFVSVPGWIPAGPLGWLARAGVVVLFAGVLAVTRAWSLTEAQLARATAAAREPDRESRED</sequence>
<dbReference type="Pfam" id="PF13440">
    <property type="entry name" value="Polysacc_synt_3"/>
    <property type="match status" value="1"/>
</dbReference>
<organism evidence="7 8">
    <name type="scientific">Eiseniibacteriota bacterium</name>
    <dbReference type="NCBI Taxonomy" id="2212470"/>
    <lineage>
        <taxon>Bacteria</taxon>
        <taxon>Candidatus Eiseniibacteriota</taxon>
    </lineage>
</organism>
<feature type="transmembrane region" description="Helical" evidence="6">
    <location>
        <begin position="122"/>
        <end position="140"/>
    </location>
</feature>
<dbReference type="GO" id="GO:0005886">
    <property type="term" value="C:plasma membrane"/>
    <property type="evidence" value="ECO:0007669"/>
    <property type="project" value="UniProtKB-SubCell"/>
</dbReference>
<dbReference type="EMBL" id="JABFRW010000178">
    <property type="protein sequence ID" value="NOT35174.1"/>
    <property type="molecule type" value="Genomic_DNA"/>
</dbReference>
<evidence type="ECO:0000256" key="2">
    <source>
        <dbReference type="ARBA" id="ARBA00022475"/>
    </source>
</evidence>
<dbReference type="InterPro" id="IPR050833">
    <property type="entry name" value="Poly_Biosynth_Transport"/>
</dbReference>
<feature type="transmembrane region" description="Helical" evidence="6">
    <location>
        <begin position="387"/>
        <end position="409"/>
    </location>
</feature>
<feature type="transmembrane region" description="Helical" evidence="6">
    <location>
        <begin position="449"/>
        <end position="469"/>
    </location>
</feature>
<comment type="subcellular location">
    <subcellularLocation>
        <location evidence="1">Cell membrane</location>
        <topology evidence="1">Multi-pass membrane protein</topology>
    </subcellularLocation>
</comment>
<comment type="caution">
    <text evidence="7">The sequence shown here is derived from an EMBL/GenBank/DDBJ whole genome shotgun (WGS) entry which is preliminary data.</text>
</comment>
<feature type="transmembrane region" description="Helical" evidence="6">
    <location>
        <begin position="216"/>
        <end position="236"/>
    </location>
</feature>
<dbReference type="Proteomes" id="UP000580839">
    <property type="component" value="Unassembled WGS sequence"/>
</dbReference>
<evidence type="ECO:0000256" key="6">
    <source>
        <dbReference type="SAM" id="Phobius"/>
    </source>
</evidence>
<evidence type="ECO:0000256" key="3">
    <source>
        <dbReference type="ARBA" id="ARBA00022692"/>
    </source>
</evidence>
<feature type="transmembrane region" description="Helical" evidence="6">
    <location>
        <begin position="421"/>
        <end position="443"/>
    </location>
</feature>
<feature type="transmembrane region" description="Helical" evidence="6">
    <location>
        <begin position="292"/>
        <end position="318"/>
    </location>
</feature>
<feature type="transmembrane region" description="Helical" evidence="6">
    <location>
        <begin position="152"/>
        <end position="172"/>
    </location>
</feature>
<evidence type="ECO:0000256" key="5">
    <source>
        <dbReference type="ARBA" id="ARBA00023136"/>
    </source>
</evidence>
<name>A0A849SRC8_UNCEI</name>
<feature type="transmembrane region" description="Helical" evidence="6">
    <location>
        <begin position="12"/>
        <end position="33"/>
    </location>
</feature>
<evidence type="ECO:0000313" key="8">
    <source>
        <dbReference type="Proteomes" id="UP000580839"/>
    </source>
</evidence>
<evidence type="ECO:0000313" key="7">
    <source>
        <dbReference type="EMBL" id="NOT35174.1"/>
    </source>
</evidence>
<keyword evidence="5 6" id="KW-0472">Membrane</keyword>
<dbReference type="PANTHER" id="PTHR30250:SF11">
    <property type="entry name" value="O-ANTIGEN TRANSPORTER-RELATED"/>
    <property type="match status" value="1"/>
</dbReference>
<protein>
    <submittedName>
        <fullName evidence="7">Oligosaccharide flippase family protein</fullName>
    </submittedName>
</protein>
<accession>A0A849SRC8</accession>
<feature type="transmembrane region" description="Helical" evidence="6">
    <location>
        <begin position="48"/>
        <end position="67"/>
    </location>
</feature>
<feature type="transmembrane region" description="Helical" evidence="6">
    <location>
        <begin position="361"/>
        <end position="381"/>
    </location>
</feature>
<feature type="transmembrane region" description="Helical" evidence="6">
    <location>
        <begin position="88"/>
        <end position="110"/>
    </location>
</feature>
<keyword evidence="4 6" id="KW-1133">Transmembrane helix</keyword>
<feature type="transmembrane region" description="Helical" evidence="6">
    <location>
        <begin position="256"/>
        <end position="280"/>
    </location>
</feature>
<evidence type="ECO:0000256" key="1">
    <source>
        <dbReference type="ARBA" id="ARBA00004651"/>
    </source>
</evidence>
<dbReference type="AlphaFoldDB" id="A0A849SRC8"/>
<proteinExistence type="predicted"/>
<keyword evidence="2" id="KW-1003">Cell membrane</keyword>
<gene>
    <name evidence="7" type="ORF">HOP12_13590</name>
</gene>
<reference evidence="7 8" key="1">
    <citation type="submission" date="2020-04" db="EMBL/GenBank/DDBJ databases">
        <title>Metagenomic profiling of ammonia- and methane-oxidizing microorganisms in a Dutch drinking water treatment plant.</title>
        <authorList>
            <person name="Poghosyan L."/>
            <person name="Leucker S."/>
        </authorList>
    </citation>
    <scope>NUCLEOTIDE SEQUENCE [LARGE SCALE GENOMIC DNA]</scope>
    <source>
        <strain evidence="7">S-RSF-IL-03</strain>
    </source>
</reference>
<dbReference type="PANTHER" id="PTHR30250">
    <property type="entry name" value="PST FAMILY PREDICTED COLANIC ACID TRANSPORTER"/>
    <property type="match status" value="1"/>
</dbReference>